<reference evidence="2 3" key="1">
    <citation type="submission" date="2024-09" db="EMBL/GenBank/DDBJ databases">
        <title>Chromosome-scale assembly of Riccia sorocarpa.</title>
        <authorList>
            <person name="Paukszto L."/>
        </authorList>
    </citation>
    <scope>NUCLEOTIDE SEQUENCE [LARGE SCALE GENOMIC DNA]</scope>
    <source>
        <strain evidence="2">LP-2024</strain>
        <tissue evidence="2">Aerial parts of the thallus</tissue>
    </source>
</reference>
<keyword evidence="3" id="KW-1185">Reference proteome</keyword>
<proteinExistence type="predicted"/>
<accession>A0ABD3GWW8</accession>
<gene>
    <name evidence="2" type="ORF">R1sor_001782</name>
</gene>
<evidence type="ECO:0000313" key="3">
    <source>
        <dbReference type="Proteomes" id="UP001633002"/>
    </source>
</evidence>
<dbReference type="AlphaFoldDB" id="A0ABD3GWW8"/>
<dbReference type="Proteomes" id="UP001633002">
    <property type="component" value="Unassembled WGS sequence"/>
</dbReference>
<evidence type="ECO:0000256" key="1">
    <source>
        <dbReference type="SAM" id="MobiDB-lite"/>
    </source>
</evidence>
<comment type="caution">
    <text evidence="2">The sequence shown here is derived from an EMBL/GenBank/DDBJ whole genome shotgun (WGS) entry which is preliminary data.</text>
</comment>
<dbReference type="EMBL" id="JBJQOH010000006">
    <property type="protein sequence ID" value="KAL3683760.1"/>
    <property type="molecule type" value="Genomic_DNA"/>
</dbReference>
<protein>
    <submittedName>
        <fullName evidence="2">Uncharacterized protein</fullName>
    </submittedName>
</protein>
<feature type="region of interest" description="Disordered" evidence="1">
    <location>
        <begin position="1"/>
        <end position="48"/>
    </location>
</feature>
<organism evidence="2 3">
    <name type="scientific">Riccia sorocarpa</name>
    <dbReference type="NCBI Taxonomy" id="122646"/>
    <lineage>
        <taxon>Eukaryota</taxon>
        <taxon>Viridiplantae</taxon>
        <taxon>Streptophyta</taxon>
        <taxon>Embryophyta</taxon>
        <taxon>Marchantiophyta</taxon>
        <taxon>Marchantiopsida</taxon>
        <taxon>Marchantiidae</taxon>
        <taxon>Marchantiales</taxon>
        <taxon>Ricciaceae</taxon>
        <taxon>Riccia</taxon>
    </lineage>
</organism>
<evidence type="ECO:0000313" key="2">
    <source>
        <dbReference type="EMBL" id="KAL3683760.1"/>
    </source>
</evidence>
<name>A0ABD3GWW8_9MARC</name>
<sequence length="141" mass="16736">MASSSRKRMGNDPVPQEEHEEGELLPSVPVLAPAKEKGSGSSQNIFTKDQRLRENAEMRHAWFRWFTNEEDLDKCRKEFWTQGAEGIPGHLAEQYDMWLRSPQFDEWTLEREKTPYSFRWTLRTDEEVRTTYRNRAKVRDG</sequence>